<evidence type="ECO:0000256" key="3">
    <source>
        <dbReference type="ARBA" id="ARBA00023143"/>
    </source>
</evidence>
<organism evidence="6 7">
    <name type="scientific">Maridesulfovibrio ferrireducens</name>
    <dbReference type="NCBI Taxonomy" id="246191"/>
    <lineage>
        <taxon>Bacteria</taxon>
        <taxon>Pseudomonadati</taxon>
        <taxon>Thermodesulfobacteriota</taxon>
        <taxon>Desulfovibrionia</taxon>
        <taxon>Desulfovibrionales</taxon>
        <taxon>Desulfovibrionaceae</taxon>
        <taxon>Maridesulfovibrio</taxon>
    </lineage>
</organism>
<feature type="domain" description="PilZ" evidence="4">
    <location>
        <begin position="108"/>
        <end position="211"/>
    </location>
</feature>
<evidence type="ECO:0000259" key="4">
    <source>
        <dbReference type="Pfam" id="PF07238"/>
    </source>
</evidence>
<dbReference type="InterPro" id="IPR009926">
    <property type="entry name" value="T3SS_YcgR_PilZN"/>
</dbReference>
<dbReference type="InterPro" id="IPR012349">
    <property type="entry name" value="Split_barrel_FMN-bd"/>
</dbReference>
<dbReference type="Proteomes" id="UP000199053">
    <property type="component" value="Unassembled WGS sequence"/>
</dbReference>
<name>A0A1G9J9Q9_9BACT</name>
<evidence type="ECO:0000259" key="5">
    <source>
        <dbReference type="Pfam" id="PF12945"/>
    </source>
</evidence>
<evidence type="ECO:0000256" key="1">
    <source>
        <dbReference type="ARBA" id="ARBA00022636"/>
    </source>
</evidence>
<keyword evidence="2" id="KW-0547">Nucleotide-binding</keyword>
<dbReference type="SUPFAM" id="SSF141371">
    <property type="entry name" value="PilZ domain-like"/>
    <property type="match status" value="2"/>
</dbReference>
<dbReference type="Gene3D" id="2.30.110.10">
    <property type="entry name" value="Electron Transport, Fmn-binding Protein, Chain A"/>
    <property type="match status" value="1"/>
</dbReference>
<feature type="domain" description="Type III secretion system flagellar brake protein YcgR PilZN" evidence="5">
    <location>
        <begin position="14"/>
        <end position="100"/>
    </location>
</feature>
<dbReference type="Gene3D" id="2.40.10.220">
    <property type="entry name" value="predicted glycosyltransferase like domains"/>
    <property type="match status" value="1"/>
</dbReference>
<evidence type="ECO:0000256" key="2">
    <source>
        <dbReference type="ARBA" id="ARBA00022741"/>
    </source>
</evidence>
<dbReference type="EMBL" id="FNGA01000004">
    <property type="protein sequence ID" value="SDL33936.1"/>
    <property type="molecule type" value="Genomic_DNA"/>
</dbReference>
<protein>
    <submittedName>
        <fullName evidence="6">Protein YcgR</fullName>
    </submittedName>
</protein>
<reference evidence="7" key="1">
    <citation type="submission" date="2016-10" db="EMBL/GenBank/DDBJ databases">
        <authorList>
            <person name="Varghese N."/>
            <person name="Submissions S."/>
        </authorList>
    </citation>
    <scope>NUCLEOTIDE SEQUENCE [LARGE SCALE GENOMIC DNA]</scope>
    <source>
        <strain evidence="7">DSM 16995</strain>
    </source>
</reference>
<keyword evidence="1" id="KW-0973">c-di-GMP</keyword>
<dbReference type="Pfam" id="PF12945">
    <property type="entry name" value="PilZNR"/>
    <property type="match status" value="1"/>
</dbReference>
<sequence>MMSQSAKLKAACTPGLRVAIELGGLNDKAPSIVLGGYPSKYVLLKEPMVHPNDKAIWSEYLYPGNEATVRYIFEGVASGFKTSIIKLINSPDKILFLKYPKRVETYNLRRHKRINCFLEAEVMIGKQKTLAIVEDLSSSGCGITYLKDESSIFPEIGDNVKIFCPYFIEDNNGFIPCKVQRATKDTRKIALGLTFDKPSPEILIKIQDYVATVLQHST</sequence>
<dbReference type="OrthoDB" id="5453966at2"/>
<keyword evidence="7" id="KW-1185">Reference proteome</keyword>
<dbReference type="RefSeq" id="WP_092161961.1">
    <property type="nucleotide sequence ID" value="NZ_FNGA01000004.1"/>
</dbReference>
<dbReference type="InterPro" id="IPR009875">
    <property type="entry name" value="PilZ_domain"/>
</dbReference>
<dbReference type="Pfam" id="PF07238">
    <property type="entry name" value="PilZ"/>
    <property type="match status" value="1"/>
</dbReference>
<accession>A0A1G9J9Q9</accession>
<keyword evidence="3" id="KW-0975">Bacterial flagellum</keyword>
<dbReference type="GO" id="GO:0035438">
    <property type="term" value="F:cyclic-di-GMP binding"/>
    <property type="evidence" value="ECO:0007669"/>
    <property type="project" value="InterPro"/>
</dbReference>
<proteinExistence type="predicted"/>
<gene>
    <name evidence="6" type="ORF">SAMN05660337_2697</name>
</gene>
<dbReference type="AlphaFoldDB" id="A0A1G9J9Q9"/>
<evidence type="ECO:0000313" key="7">
    <source>
        <dbReference type="Proteomes" id="UP000199053"/>
    </source>
</evidence>
<dbReference type="STRING" id="246191.SAMN05660337_2697"/>
<evidence type="ECO:0000313" key="6">
    <source>
        <dbReference type="EMBL" id="SDL33936.1"/>
    </source>
</evidence>